<dbReference type="PANTHER" id="PTHR23253">
    <property type="entry name" value="EUKARYOTIC TRANSLATION INITIATION FACTOR 4 GAMMA"/>
    <property type="match status" value="1"/>
</dbReference>
<evidence type="ECO:0000259" key="4">
    <source>
        <dbReference type="Pfam" id="PF02854"/>
    </source>
</evidence>
<gene>
    <name evidence="5" type="ORF">BDK51DRAFT_29309</name>
</gene>
<accession>A0A4P9VZ08</accession>
<proteinExistence type="inferred from homology"/>
<feature type="domain" description="MIF4G" evidence="4">
    <location>
        <begin position="185"/>
        <end position="251"/>
    </location>
</feature>
<dbReference type="GO" id="GO:0003743">
    <property type="term" value="F:translation initiation factor activity"/>
    <property type="evidence" value="ECO:0007669"/>
    <property type="project" value="UniProtKB-KW"/>
</dbReference>
<keyword evidence="2" id="KW-0396">Initiation factor</keyword>
<dbReference type="Pfam" id="PF02854">
    <property type="entry name" value="MIF4G"/>
    <property type="match status" value="1"/>
</dbReference>
<sequence length="265" mass="29169">MDKVSQNFQTEIISAAEVESVVALLDCVASSRSTACLLTRDLARTLASELEPRRLDRNILASRLATSSEKLTATHMELDRVRAQCETITRDHAELGDRLKAEMEETERLRAMVDAAREESVERKGREIWAEATTSEVVLPAPQERSNTAWRKTPDTAPVASHSVGATKPEIDEDAHEKAQTATVLRRVEDLLNRLTAENLELISDQISNAGIDNTVILDAVVVLIFQKAVNEQHLSSMYAVLCAKLSVQLPKAQRVASGSDGKEV</sequence>
<dbReference type="AlphaFoldDB" id="A0A4P9VZ08"/>
<dbReference type="SUPFAM" id="SSF48371">
    <property type="entry name" value="ARM repeat"/>
    <property type="match status" value="1"/>
</dbReference>
<dbReference type="InterPro" id="IPR016024">
    <property type="entry name" value="ARM-type_fold"/>
</dbReference>
<keyword evidence="3" id="KW-0648">Protein biosynthesis</keyword>
<comment type="similarity">
    <text evidence="1">Belongs to the eukaryotic initiation factor 4G family.</text>
</comment>
<name>A0A4P9VZ08_9FUNG</name>
<dbReference type="Gene3D" id="1.25.40.180">
    <property type="match status" value="1"/>
</dbReference>
<evidence type="ECO:0000256" key="3">
    <source>
        <dbReference type="ARBA" id="ARBA00022917"/>
    </source>
</evidence>
<evidence type="ECO:0000313" key="6">
    <source>
        <dbReference type="Proteomes" id="UP000269721"/>
    </source>
</evidence>
<evidence type="ECO:0000256" key="2">
    <source>
        <dbReference type="ARBA" id="ARBA00022540"/>
    </source>
</evidence>
<dbReference type="InterPro" id="IPR003890">
    <property type="entry name" value="MIF4G-like_typ-3"/>
</dbReference>
<organism evidence="5 6">
    <name type="scientific">Blyttiomyces helicus</name>
    <dbReference type="NCBI Taxonomy" id="388810"/>
    <lineage>
        <taxon>Eukaryota</taxon>
        <taxon>Fungi</taxon>
        <taxon>Fungi incertae sedis</taxon>
        <taxon>Chytridiomycota</taxon>
        <taxon>Chytridiomycota incertae sedis</taxon>
        <taxon>Chytridiomycetes</taxon>
        <taxon>Chytridiomycetes incertae sedis</taxon>
        <taxon>Blyttiomyces</taxon>
    </lineage>
</organism>
<dbReference type="GO" id="GO:0003729">
    <property type="term" value="F:mRNA binding"/>
    <property type="evidence" value="ECO:0007669"/>
    <property type="project" value="TreeGrafter"/>
</dbReference>
<keyword evidence="6" id="KW-1185">Reference proteome</keyword>
<dbReference type="GO" id="GO:0016281">
    <property type="term" value="C:eukaryotic translation initiation factor 4F complex"/>
    <property type="evidence" value="ECO:0007669"/>
    <property type="project" value="TreeGrafter"/>
</dbReference>
<dbReference type="Proteomes" id="UP000269721">
    <property type="component" value="Unassembled WGS sequence"/>
</dbReference>
<dbReference type="PANTHER" id="PTHR23253:SF9">
    <property type="entry name" value="EUKARYOTIC TRANSLATION INITIATION FACTOR 4 GAMMA 2"/>
    <property type="match status" value="1"/>
</dbReference>
<protein>
    <recommendedName>
        <fullName evidence="4">MIF4G domain-containing protein</fullName>
    </recommendedName>
</protein>
<evidence type="ECO:0000313" key="5">
    <source>
        <dbReference type="EMBL" id="RKO85039.1"/>
    </source>
</evidence>
<evidence type="ECO:0000256" key="1">
    <source>
        <dbReference type="ARBA" id="ARBA00005775"/>
    </source>
</evidence>
<dbReference type="OrthoDB" id="514777at2759"/>
<dbReference type="EMBL" id="KZ999469">
    <property type="protein sequence ID" value="RKO85039.1"/>
    <property type="molecule type" value="Genomic_DNA"/>
</dbReference>
<reference evidence="6" key="1">
    <citation type="journal article" date="2018" name="Nat. Microbiol.">
        <title>Leveraging single-cell genomics to expand the fungal tree of life.</title>
        <authorList>
            <person name="Ahrendt S.R."/>
            <person name="Quandt C.A."/>
            <person name="Ciobanu D."/>
            <person name="Clum A."/>
            <person name="Salamov A."/>
            <person name="Andreopoulos B."/>
            <person name="Cheng J.F."/>
            <person name="Woyke T."/>
            <person name="Pelin A."/>
            <person name="Henrissat B."/>
            <person name="Reynolds N.K."/>
            <person name="Benny G.L."/>
            <person name="Smith M.E."/>
            <person name="James T.Y."/>
            <person name="Grigoriev I.V."/>
        </authorList>
    </citation>
    <scope>NUCLEOTIDE SEQUENCE [LARGE SCALE GENOMIC DNA]</scope>
</reference>